<dbReference type="Proteomes" id="UP000469440">
    <property type="component" value="Unassembled WGS sequence"/>
</dbReference>
<proteinExistence type="predicted"/>
<evidence type="ECO:0000313" key="1">
    <source>
        <dbReference type="EMBL" id="MVB09705.1"/>
    </source>
</evidence>
<accession>A0A6N8HVT2</accession>
<reference evidence="1 2" key="1">
    <citation type="submission" date="2019-09" db="EMBL/GenBank/DDBJ databases">
        <title>Genome sequence of Clostridium sp. EA1.</title>
        <authorList>
            <person name="Poehlein A."/>
            <person name="Bengelsdorf F.R."/>
            <person name="Daniel R."/>
        </authorList>
    </citation>
    <scope>NUCLEOTIDE SEQUENCE [LARGE SCALE GENOMIC DNA]</scope>
    <source>
        <strain evidence="1 2">EA1</strain>
    </source>
</reference>
<dbReference type="RefSeq" id="WP_156989653.1">
    <property type="nucleotide sequence ID" value="NZ_VWXL01000014.1"/>
</dbReference>
<dbReference type="AlphaFoldDB" id="A0A6N8HVT2"/>
<gene>
    <name evidence="1" type="ORF">CAFE_03700</name>
</gene>
<name>A0A6N8HVT2_9FIRM</name>
<protein>
    <submittedName>
        <fullName evidence="1">Uncharacterized protein</fullName>
    </submittedName>
</protein>
<comment type="caution">
    <text evidence="1">The sequence shown here is derived from an EMBL/GenBank/DDBJ whole genome shotgun (WGS) entry which is preliminary data.</text>
</comment>
<sequence length="57" mass="6927">MNYLGNELVYLEEDRVNHWPDRRDRATRRPRNPDEKVCRPDRFVPERAVEFDGRGNL</sequence>
<organism evidence="1 2">
    <name type="scientific">Caproicibacter fermentans</name>
    <dbReference type="NCBI Taxonomy" id="2576756"/>
    <lineage>
        <taxon>Bacteria</taxon>
        <taxon>Bacillati</taxon>
        <taxon>Bacillota</taxon>
        <taxon>Clostridia</taxon>
        <taxon>Eubacteriales</taxon>
        <taxon>Acutalibacteraceae</taxon>
        <taxon>Caproicibacter</taxon>
    </lineage>
</organism>
<keyword evidence="2" id="KW-1185">Reference proteome</keyword>
<dbReference type="EMBL" id="VWXL01000014">
    <property type="protein sequence ID" value="MVB09705.1"/>
    <property type="molecule type" value="Genomic_DNA"/>
</dbReference>
<evidence type="ECO:0000313" key="2">
    <source>
        <dbReference type="Proteomes" id="UP000469440"/>
    </source>
</evidence>